<evidence type="ECO:0000259" key="7">
    <source>
        <dbReference type="PROSITE" id="PS50240"/>
    </source>
</evidence>
<sequence length="871" mass="102385">MKKTSSRTWLGSDTDIKEVPYIVALEIQREDSKQICNGVIVHPNWILSTAKCLHIKPKSILIKYGTNDIFDAKAKTIQINIAENYEEMIYVNPLYSQSNDFLTHDIALIKLNESLEINDNVNIIKIETNEWPVNDKNEPIEMVCKMSGFGTSNHTHTVLHTRKFIMKFDRNCECFNTKPFGLCSKKTTEIDQDVACFLGDWGGPLICSDALVGIFSNLGRCTNKSGPIECGEKNLIAGYTYVKYFLPWIQKFIINLTLTPLREIKSKCENDVELMKIQLEKLTLENERLIFEKENEQWKQEGYENEKKILKLIQNVLEKEGNKGEYLSAEKEAILKEWQEKENMWILKEKKWEMERKRWLEEEEEHLEMLENSTMSDYFSKKRKQELEEKQKKILKDIEALQDVKLQLEDLKDELLKKQEEIDRRDLERHREGVIVRHGEAPPGYHRSGQNTITPLTTLILVILIKNEYIDTERVRYVVSLEILIGNSFDYCTGVKINRYCIMSSASCFIVRITYRSNSSVTDDDNGNINEINLTEDLANIINTNSYFAKFMDSHRYDNASSIHLDKAIKLDDNANMVKIKSKQFDQSKLIDCAMHGFDKNRFTNNVKLEKGKINVQYWRNCKRFRFNPYSLCTNITGDYRGCFANWESPLICSGAIQSNNSRCILNTIPLKCNETDAIRLFTYVLPRMQKISKITLTKINKNNTRKLELLTELNEQEELEKNCIEFEKSKQKLEKDANDLWLMKKNQLEKLWEIEKLQWETKHLGNELNVVSLNAENEKKFDNYKKKEEEFQLVKKKWKTITEEWENRQYDWLEKLRVWEKEKGLEKLVEINNEMNNVNVQLRSPANRRTSKIITYIIMQCLILYLLLLL</sequence>
<keyword evidence="4" id="KW-0720">Serine protease</keyword>
<keyword evidence="6" id="KW-0175">Coiled coil</keyword>
<dbReference type="InterPro" id="IPR001254">
    <property type="entry name" value="Trypsin_dom"/>
</dbReference>
<dbReference type="PROSITE" id="PS50240">
    <property type="entry name" value="TRYPSIN_DOM"/>
    <property type="match status" value="1"/>
</dbReference>
<dbReference type="GO" id="GO:0004252">
    <property type="term" value="F:serine-type endopeptidase activity"/>
    <property type="evidence" value="ECO:0007669"/>
    <property type="project" value="InterPro"/>
</dbReference>
<dbReference type="GO" id="GO:0006508">
    <property type="term" value="P:proteolysis"/>
    <property type="evidence" value="ECO:0007669"/>
    <property type="project" value="UniProtKB-KW"/>
</dbReference>
<evidence type="ECO:0000313" key="8">
    <source>
        <dbReference type="EMBL" id="KAK9498437.1"/>
    </source>
</evidence>
<dbReference type="Gene3D" id="2.40.10.10">
    <property type="entry name" value="Trypsin-like serine proteases"/>
    <property type="match status" value="2"/>
</dbReference>
<dbReference type="SMART" id="SM00020">
    <property type="entry name" value="Tryp_SPc"/>
    <property type="match status" value="1"/>
</dbReference>
<dbReference type="PANTHER" id="PTHR24276">
    <property type="entry name" value="POLYSERASE-RELATED"/>
    <property type="match status" value="1"/>
</dbReference>
<feature type="coiled-coil region" evidence="6">
    <location>
        <begin position="384"/>
        <end position="428"/>
    </location>
</feature>
<name>A0AAW1CJ32_9HEMI</name>
<reference evidence="8 9" key="1">
    <citation type="submission" date="2022-12" db="EMBL/GenBank/DDBJ databases">
        <title>Chromosome-level genome assembly of true bugs.</title>
        <authorList>
            <person name="Ma L."/>
            <person name="Li H."/>
        </authorList>
    </citation>
    <scope>NUCLEOTIDE SEQUENCE [LARGE SCALE GENOMIC DNA]</scope>
    <source>
        <strain evidence="8">Lab_2022b</strain>
    </source>
</reference>
<dbReference type="Pfam" id="PF00089">
    <property type="entry name" value="Trypsin"/>
    <property type="match status" value="1"/>
</dbReference>
<keyword evidence="5" id="KW-1015">Disulfide bond</keyword>
<feature type="coiled-coil region" evidence="6">
    <location>
        <begin position="265"/>
        <end position="301"/>
    </location>
</feature>
<dbReference type="AlphaFoldDB" id="A0AAW1CJ32"/>
<keyword evidence="9" id="KW-1185">Reference proteome</keyword>
<organism evidence="8 9">
    <name type="scientific">Rhynocoris fuscipes</name>
    <dbReference type="NCBI Taxonomy" id="488301"/>
    <lineage>
        <taxon>Eukaryota</taxon>
        <taxon>Metazoa</taxon>
        <taxon>Ecdysozoa</taxon>
        <taxon>Arthropoda</taxon>
        <taxon>Hexapoda</taxon>
        <taxon>Insecta</taxon>
        <taxon>Pterygota</taxon>
        <taxon>Neoptera</taxon>
        <taxon>Paraneoptera</taxon>
        <taxon>Hemiptera</taxon>
        <taxon>Heteroptera</taxon>
        <taxon>Panheteroptera</taxon>
        <taxon>Cimicomorpha</taxon>
        <taxon>Reduviidae</taxon>
        <taxon>Harpactorinae</taxon>
        <taxon>Harpactorini</taxon>
        <taxon>Rhynocoris</taxon>
    </lineage>
</organism>
<dbReference type="InterPro" id="IPR043504">
    <property type="entry name" value="Peptidase_S1_PA_chymotrypsin"/>
</dbReference>
<dbReference type="InterPro" id="IPR050430">
    <property type="entry name" value="Peptidase_S1"/>
</dbReference>
<evidence type="ECO:0000256" key="2">
    <source>
        <dbReference type="ARBA" id="ARBA00022670"/>
    </source>
</evidence>
<dbReference type="SUPFAM" id="SSF50494">
    <property type="entry name" value="Trypsin-like serine proteases"/>
    <property type="match status" value="2"/>
</dbReference>
<evidence type="ECO:0000256" key="4">
    <source>
        <dbReference type="ARBA" id="ARBA00022825"/>
    </source>
</evidence>
<evidence type="ECO:0000256" key="5">
    <source>
        <dbReference type="ARBA" id="ARBA00023157"/>
    </source>
</evidence>
<gene>
    <name evidence="8" type="ORF">O3M35_003076</name>
</gene>
<dbReference type="InterPro" id="IPR009003">
    <property type="entry name" value="Peptidase_S1_PA"/>
</dbReference>
<evidence type="ECO:0000256" key="1">
    <source>
        <dbReference type="ARBA" id="ARBA00007664"/>
    </source>
</evidence>
<comment type="similarity">
    <text evidence="1">Belongs to the peptidase S1 family.</text>
</comment>
<evidence type="ECO:0000256" key="3">
    <source>
        <dbReference type="ARBA" id="ARBA00022801"/>
    </source>
</evidence>
<accession>A0AAW1CJ32</accession>
<dbReference type="InterPro" id="IPR001314">
    <property type="entry name" value="Peptidase_S1A"/>
</dbReference>
<keyword evidence="3" id="KW-0378">Hydrolase</keyword>
<dbReference type="Proteomes" id="UP001461498">
    <property type="component" value="Unassembled WGS sequence"/>
</dbReference>
<comment type="caution">
    <text evidence="8">The sequence shown here is derived from an EMBL/GenBank/DDBJ whole genome shotgun (WGS) entry which is preliminary data.</text>
</comment>
<proteinExistence type="inferred from homology"/>
<evidence type="ECO:0000256" key="6">
    <source>
        <dbReference type="SAM" id="Coils"/>
    </source>
</evidence>
<protein>
    <recommendedName>
        <fullName evidence="7">Peptidase S1 domain-containing protein</fullName>
    </recommendedName>
</protein>
<dbReference type="PRINTS" id="PR00722">
    <property type="entry name" value="CHYMOTRYPSIN"/>
</dbReference>
<feature type="coiled-coil region" evidence="6">
    <location>
        <begin position="701"/>
        <end position="737"/>
    </location>
</feature>
<dbReference type="CDD" id="cd00190">
    <property type="entry name" value="Tryp_SPc"/>
    <property type="match status" value="1"/>
</dbReference>
<feature type="domain" description="Peptidase S1" evidence="7">
    <location>
        <begin position="9"/>
        <end position="254"/>
    </location>
</feature>
<dbReference type="PANTHER" id="PTHR24276:SF96">
    <property type="entry name" value="PEPTIDASE S1 DOMAIN-CONTAINING PROTEIN"/>
    <property type="match status" value="1"/>
</dbReference>
<dbReference type="EMBL" id="JAPXFL010000012">
    <property type="protein sequence ID" value="KAK9498437.1"/>
    <property type="molecule type" value="Genomic_DNA"/>
</dbReference>
<keyword evidence="2" id="KW-0645">Protease</keyword>
<evidence type="ECO:0000313" key="9">
    <source>
        <dbReference type="Proteomes" id="UP001461498"/>
    </source>
</evidence>